<sequence>METITSAIDDLPAYAVLLAVGVLLILLLIVLGMLQRYRAQLRQAAYLERMVKLIQPDAGLENNLNLLLETISPIVDAHGYAFYIRDSEEGDFMLKAVRHRGQDPVQIGPSYSGLLPYQKEVYLPPLHIKADQSSQTLGVIHAGDVPLYNMPVGKRGLVRIGPIPRLSRGQRERLAAISSLLPQLVDVLAESERLQLKADVVETSRAALQAISSMVMDQEAVVSKAFMMSQAALGVSGGCLFVSDHGTVSMPVFFGWSQQIADRLADPSQLSMLIQLMSPHELVLWDKDDEEFDQVVSLLGGIGDGLLASGTLPLPGKKAWFICGLPLHAASDMTREQVTTTLTMMARELARLLAVQERMKPFAYSYSEFLKLLASTIDDLNPQTIGYSQLMSRYAIILAKELGLPPKQIRDIGTAAYLSNIGVLGLSEELYLKEGRFTEIEYEKMKLHVEVGAAIAETTLGSREIADAIRYHHERIDGQGYPLGLEGQAIPIGARIISVVQTFLAKVNGRRYRDPLPFDQAIKSMESLAGTQLDSDVVQALIRWFERSHSGAQSPAGT</sequence>
<dbReference type="SUPFAM" id="SSF109604">
    <property type="entry name" value="HD-domain/PDEase-like"/>
    <property type="match status" value="1"/>
</dbReference>
<reference evidence="3 4" key="1">
    <citation type="submission" date="2020-08" db="EMBL/GenBank/DDBJ databases">
        <title>Genomic Encyclopedia of Type Strains, Phase III (KMG-III): the genomes of soil and plant-associated and newly described type strains.</title>
        <authorList>
            <person name="Whitman W."/>
        </authorList>
    </citation>
    <scope>NUCLEOTIDE SEQUENCE [LARGE SCALE GENOMIC DNA]</scope>
    <source>
        <strain evidence="3 4">CECT 5862</strain>
    </source>
</reference>
<dbReference type="InterPro" id="IPR003607">
    <property type="entry name" value="HD/PDEase_dom"/>
</dbReference>
<dbReference type="PANTHER" id="PTHR45228:SF1">
    <property type="entry name" value="CYCLIC DI-GMP PHOSPHODIESTERASE TM_0186"/>
    <property type="match status" value="1"/>
</dbReference>
<dbReference type="PANTHER" id="PTHR45228">
    <property type="entry name" value="CYCLIC DI-GMP PHOSPHODIESTERASE TM_0186-RELATED"/>
    <property type="match status" value="1"/>
</dbReference>
<keyword evidence="1" id="KW-1133">Transmembrane helix</keyword>
<dbReference type="AlphaFoldDB" id="A0A7W5AU68"/>
<evidence type="ECO:0000256" key="1">
    <source>
        <dbReference type="SAM" id="Phobius"/>
    </source>
</evidence>
<dbReference type="Gene3D" id="1.10.3210.10">
    <property type="entry name" value="Hypothetical protein af1432"/>
    <property type="match status" value="1"/>
</dbReference>
<dbReference type="PROSITE" id="PS51832">
    <property type="entry name" value="HD_GYP"/>
    <property type="match status" value="1"/>
</dbReference>
<evidence type="ECO:0000313" key="4">
    <source>
        <dbReference type="Proteomes" id="UP000570361"/>
    </source>
</evidence>
<evidence type="ECO:0000313" key="3">
    <source>
        <dbReference type="EMBL" id="MBB3108742.1"/>
    </source>
</evidence>
<keyword evidence="1" id="KW-0472">Membrane</keyword>
<dbReference type="CDD" id="cd00077">
    <property type="entry name" value="HDc"/>
    <property type="match status" value="1"/>
</dbReference>
<feature type="domain" description="HD-GYP" evidence="2">
    <location>
        <begin position="362"/>
        <end position="557"/>
    </location>
</feature>
<dbReference type="InterPro" id="IPR052020">
    <property type="entry name" value="Cyclic_di-GMP/3'3'-cGAMP_PDE"/>
</dbReference>
<dbReference type="Pfam" id="PF13487">
    <property type="entry name" value="HD_5"/>
    <property type="match status" value="1"/>
</dbReference>
<evidence type="ECO:0000259" key="2">
    <source>
        <dbReference type="PROSITE" id="PS51832"/>
    </source>
</evidence>
<organism evidence="3 4">
    <name type="scientific">Paenibacillus phyllosphaerae</name>
    <dbReference type="NCBI Taxonomy" id="274593"/>
    <lineage>
        <taxon>Bacteria</taxon>
        <taxon>Bacillati</taxon>
        <taxon>Bacillota</taxon>
        <taxon>Bacilli</taxon>
        <taxon>Bacillales</taxon>
        <taxon>Paenibacillaceae</taxon>
        <taxon>Paenibacillus</taxon>
    </lineage>
</organism>
<name>A0A7W5AU68_9BACL</name>
<gene>
    <name evidence="3" type="ORF">FHS18_000770</name>
</gene>
<keyword evidence="4" id="KW-1185">Reference proteome</keyword>
<keyword evidence="1" id="KW-0812">Transmembrane</keyword>
<dbReference type="EMBL" id="JACHXK010000001">
    <property type="protein sequence ID" value="MBB3108742.1"/>
    <property type="molecule type" value="Genomic_DNA"/>
</dbReference>
<dbReference type="Proteomes" id="UP000570361">
    <property type="component" value="Unassembled WGS sequence"/>
</dbReference>
<protein>
    <submittedName>
        <fullName evidence="3">HD-GYP domain-containing protein (C-di-GMP phosphodiesterase class II)</fullName>
    </submittedName>
</protein>
<feature type="transmembrane region" description="Helical" evidence="1">
    <location>
        <begin position="12"/>
        <end position="34"/>
    </location>
</feature>
<accession>A0A7W5AU68</accession>
<comment type="caution">
    <text evidence="3">The sequence shown here is derived from an EMBL/GenBank/DDBJ whole genome shotgun (WGS) entry which is preliminary data.</text>
</comment>
<proteinExistence type="predicted"/>
<dbReference type="RefSeq" id="WP_183597097.1">
    <property type="nucleotide sequence ID" value="NZ_JACHXK010000001.1"/>
</dbReference>
<dbReference type="InterPro" id="IPR037522">
    <property type="entry name" value="HD_GYP_dom"/>
</dbReference>